<dbReference type="SUPFAM" id="SSF52374">
    <property type="entry name" value="Nucleotidylyl transferase"/>
    <property type="match status" value="1"/>
</dbReference>
<dbReference type="Gene3D" id="3.40.50.620">
    <property type="entry name" value="HUPs"/>
    <property type="match status" value="1"/>
</dbReference>
<protein>
    <submittedName>
        <fullName evidence="1">Cytidylyltransferase-like protein</fullName>
    </submittedName>
</protein>
<name>A0A481YU11_9VIRU</name>
<dbReference type="EMBL" id="MK500334">
    <property type="protein sequence ID" value="QBK86642.1"/>
    <property type="molecule type" value="Genomic_DNA"/>
</dbReference>
<keyword evidence="1" id="KW-0808">Transferase</keyword>
<dbReference type="InterPro" id="IPR014729">
    <property type="entry name" value="Rossmann-like_a/b/a_fold"/>
</dbReference>
<gene>
    <name evidence="1" type="ORF">LCMAC102_04380</name>
</gene>
<proteinExistence type="predicted"/>
<dbReference type="GO" id="GO:0016779">
    <property type="term" value="F:nucleotidyltransferase activity"/>
    <property type="evidence" value="ECO:0007669"/>
    <property type="project" value="UniProtKB-KW"/>
</dbReference>
<accession>A0A481YU11</accession>
<reference evidence="1" key="1">
    <citation type="journal article" date="2019" name="MBio">
        <title>Virus Genomes from Deep Sea Sediments Expand the Ocean Megavirome and Support Independent Origins of Viral Gigantism.</title>
        <authorList>
            <person name="Backstrom D."/>
            <person name="Yutin N."/>
            <person name="Jorgensen S.L."/>
            <person name="Dharamshi J."/>
            <person name="Homa F."/>
            <person name="Zaremba-Niedwiedzka K."/>
            <person name="Spang A."/>
            <person name="Wolf Y.I."/>
            <person name="Koonin E.V."/>
            <person name="Ettema T.J."/>
        </authorList>
    </citation>
    <scope>NUCLEOTIDE SEQUENCE</scope>
</reference>
<sequence length="220" mass="26145">MLKLDREDLKKACATNTKIANICRDKRFQREYKKLHRETSYLIYAGCFCPPHKGHYDVIKKYVDSYDNIYIFIWDPEESRHGVPAKMNQKVWKTWAQKLGTNVHIILVDENDNPLLFSQNWVVNHVAENSKITFMVGSDYTEKRIENLQNSFEDIAKMQNKYYPNASYKQLTRSKYSATDFVKCLKNPVKSCENYIPEEMGKEWGKEYINKLRTYKLKEK</sequence>
<organism evidence="1">
    <name type="scientific">Marseillevirus LCMAC102</name>
    <dbReference type="NCBI Taxonomy" id="2506603"/>
    <lineage>
        <taxon>Viruses</taxon>
        <taxon>Varidnaviria</taxon>
        <taxon>Bamfordvirae</taxon>
        <taxon>Nucleocytoviricota</taxon>
        <taxon>Megaviricetes</taxon>
        <taxon>Pimascovirales</taxon>
        <taxon>Pimascovirales incertae sedis</taxon>
        <taxon>Marseilleviridae</taxon>
    </lineage>
</organism>
<keyword evidence="1" id="KW-0548">Nucleotidyltransferase</keyword>
<evidence type="ECO:0000313" key="1">
    <source>
        <dbReference type="EMBL" id="QBK86642.1"/>
    </source>
</evidence>